<sequence>MNADVQRRQALGDDTFEVGLGEAGERGEVAVQERQAVVVVLEVQAAAQARGQLVDEAELAVVIARAHPVEHCTGHLSAERFVGTLVDFQGDFDTAALHFQRDLGIVDGHSPFDDVTWHDAVHRGHDVANDEAGPRCSGPWRNGDDDGRGHGHPGYRGGRSTAASLR</sequence>
<evidence type="ECO:0000313" key="3">
    <source>
        <dbReference type="EMBL" id="CAB5024290.1"/>
    </source>
</evidence>
<evidence type="ECO:0000313" key="2">
    <source>
        <dbReference type="EMBL" id="CAB4365633.1"/>
    </source>
</evidence>
<name>A0A6J6ABT1_9ZZZZ</name>
<accession>A0A6J6ABT1</accession>
<dbReference type="AlphaFoldDB" id="A0A6J6ABT1"/>
<feature type="region of interest" description="Disordered" evidence="1">
    <location>
        <begin position="126"/>
        <end position="166"/>
    </location>
</feature>
<organism evidence="2">
    <name type="scientific">freshwater metagenome</name>
    <dbReference type="NCBI Taxonomy" id="449393"/>
    <lineage>
        <taxon>unclassified sequences</taxon>
        <taxon>metagenomes</taxon>
        <taxon>ecological metagenomes</taxon>
    </lineage>
</organism>
<proteinExistence type="predicted"/>
<gene>
    <name evidence="3" type="ORF">UFOPK3931_03547</name>
    <name evidence="2" type="ORF">UFOPK4189_03375</name>
</gene>
<reference evidence="2" key="1">
    <citation type="submission" date="2020-05" db="EMBL/GenBank/DDBJ databases">
        <authorList>
            <person name="Chiriac C."/>
            <person name="Salcher M."/>
            <person name="Ghai R."/>
            <person name="Kavagutti S V."/>
        </authorList>
    </citation>
    <scope>NUCLEOTIDE SEQUENCE</scope>
</reference>
<dbReference type="EMBL" id="CAFBOL010000209">
    <property type="protein sequence ID" value="CAB5024290.1"/>
    <property type="molecule type" value="Genomic_DNA"/>
</dbReference>
<dbReference type="EMBL" id="CAESGF010000038">
    <property type="protein sequence ID" value="CAB4365633.1"/>
    <property type="molecule type" value="Genomic_DNA"/>
</dbReference>
<evidence type="ECO:0000256" key="1">
    <source>
        <dbReference type="SAM" id="MobiDB-lite"/>
    </source>
</evidence>
<protein>
    <submittedName>
        <fullName evidence="2">Unannotated protein</fullName>
    </submittedName>
</protein>